<gene>
    <name evidence="2" type="primary">ssb_3</name>
    <name evidence="2" type="ORF">SSLFYP27_02462</name>
</gene>
<sequence>MLNKIVIVGRLTKQPQLTAKEESDIVYFSVATERHYNYQGQNKQSVDFINCKAFGKIARNIASYTQKGSLVGITGYMHSYKYEKDNQTHFGMELVVETIKFISHPNDNSSCQFSSHHAQTDTLMGEYEGSPSFDAIHL</sequence>
<dbReference type="NCBIfam" id="TIGR00621">
    <property type="entry name" value="ssb"/>
    <property type="match status" value="1"/>
</dbReference>
<dbReference type="CDD" id="cd04496">
    <property type="entry name" value="SSB_OBF"/>
    <property type="match status" value="1"/>
</dbReference>
<dbReference type="AlphaFoldDB" id="A0A6N3FFD6"/>
<dbReference type="Pfam" id="PF00436">
    <property type="entry name" value="SSB"/>
    <property type="match status" value="1"/>
</dbReference>
<protein>
    <recommendedName>
        <fullName evidence="1">Single-stranded DNA-binding protein</fullName>
        <shortName evidence="1">SSB</shortName>
    </recommendedName>
</protein>
<dbReference type="EMBL" id="CACRUO010000062">
    <property type="protein sequence ID" value="VYU50811.1"/>
    <property type="molecule type" value="Genomic_DNA"/>
</dbReference>
<evidence type="ECO:0000313" key="2">
    <source>
        <dbReference type="EMBL" id="VYU50811.1"/>
    </source>
</evidence>
<proteinExistence type="inferred from homology"/>
<dbReference type="InterPro" id="IPR012340">
    <property type="entry name" value="NA-bd_OB-fold"/>
</dbReference>
<keyword evidence="1 2" id="KW-0238">DNA-binding</keyword>
<dbReference type="SUPFAM" id="SSF50249">
    <property type="entry name" value="Nucleic acid-binding proteins"/>
    <property type="match status" value="1"/>
</dbReference>
<comment type="subunit">
    <text evidence="1">Homotetramer.</text>
</comment>
<dbReference type="GO" id="GO:0009295">
    <property type="term" value="C:nucleoid"/>
    <property type="evidence" value="ECO:0007669"/>
    <property type="project" value="TreeGrafter"/>
</dbReference>
<dbReference type="PANTHER" id="PTHR10302:SF27">
    <property type="entry name" value="SINGLE-STRANDED DNA-BINDING PROTEIN"/>
    <property type="match status" value="1"/>
</dbReference>
<dbReference type="GO" id="GO:0003697">
    <property type="term" value="F:single-stranded DNA binding"/>
    <property type="evidence" value="ECO:0007669"/>
    <property type="project" value="UniProtKB-UniRule"/>
</dbReference>
<dbReference type="PROSITE" id="PS50935">
    <property type="entry name" value="SSB"/>
    <property type="match status" value="1"/>
</dbReference>
<dbReference type="InterPro" id="IPR000424">
    <property type="entry name" value="Primosome_PriB/ssb"/>
</dbReference>
<dbReference type="GO" id="GO:0006260">
    <property type="term" value="P:DNA replication"/>
    <property type="evidence" value="ECO:0007669"/>
    <property type="project" value="InterPro"/>
</dbReference>
<comment type="caution">
    <text evidence="1">Lacks conserved residue(s) required for the propagation of feature annotation.</text>
</comment>
<dbReference type="InterPro" id="IPR011344">
    <property type="entry name" value="ssDNA-bd"/>
</dbReference>
<dbReference type="HAMAP" id="MF_00984">
    <property type="entry name" value="SSB"/>
    <property type="match status" value="1"/>
</dbReference>
<dbReference type="KEGG" id="ssif:AL483_01880"/>
<accession>A0A6N3FFD6</accession>
<evidence type="ECO:0000256" key="1">
    <source>
        <dbReference type="HAMAP-Rule" id="MF_00984"/>
    </source>
</evidence>
<reference evidence="2" key="1">
    <citation type="submission" date="2019-11" db="EMBL/GenBank/DDBJ databases">
        <authorList>
            <person name="Feng L."/>
        </authorList>
    </citation>
    <scope>NUCLEOTIDE SEQUENCE</scope>
    <source>
        <strain evidence="2">SsimulansLFYP27</strain>
    </source>
</reference>
<organism evidence="2">
    <name type="scientific">Staphylococcus simulans</name>
    <dbReference type="NCBI Taxonomy" id="1286"/>
    <lineage>
        <taxon>Bacteria</taxon>
        <taxon>Bacillati</taxon>
        <taxon>Bacillota</taxon>
        <taxon>Bacilli</taxon>
        <taxon>Bacillales</taxon>
        <taxon>Staphylococcaceae</taxon>
        <taxon>Staphylococcus</taxon>
    </lineage>
</organism>
<dbReference type="Gene3D" id="2.40.50.140">
    <property type="entry name" value="Nucleic acid-binding proteins"/>
    <property type="match status" value="1"/>
</dbReference>
<dbReference type="GeneID" id="77331106"/>
<dbReference type="PANTHER" id="PTHR10302">
    <property type="entry name" value="SINGLE-STRANDED DNA-BINDING PROTEIN"/>
    <property type="match status" value="1"/>
</dbReference>
<dbReference type="RefSeq" id="WP_002481776.1">
    <property type="nucleotide sequence ID" value="NZ_CACRUO010000062.1"/>
</dbReference>
<name>A0A6N3FFD6_STASI</name>